<dbReference type="Gene3D" id="3.40.50.300">
    <property type="entry name" value="P-loop containing nucleotide triphosphate hydrolases"/>
    <property type="match status" value="2"/>
</dbReference>
<feature type="binding site" evidence="5">
    <location>
        <begin position="268"/>
        <end position="274"/>
    </location>
    <ligand>
        <name>GTP</name>
        <dbReference type="ChEBI" id="CHEBI:37565"/>
    </ligand>
</feature>
<dbReference type="HOGENOM" id="CLU_014184_1_1_1"/>
<dbReference type="InterPro" id="IPR011025">
    <property type="entry name" value="GproteinA_insert"/>
</dbReference>
<keyword evidence="2 5" id="KW-0547">Nucleotide-binding</keyword>
<dbReference type="GO" id="GO:0005737">
    <property type="term" value="C:cytoplasm"/>
    <property type="evidence" value="ECO:0007669"/>
    <property type="project" value="TreeGrafter"/>
</dbReference>
<evidence type="ECO:0000313" key="8">
    <source>
        <dbReference type="Proteomes" id="UP000054097"/>
    </source>
</evidence>
<keyword evidence="1 6" id="KW-0479">Metal-binding</keyword>
<evidence type="ECO:0000256" key="1">
    <source>
        <dbReference type="ARBA" id="ARBA00022723"/>
    </source>
</evidence>
<evidence type="ECO:0000256" key="3">
    <source>
        <dbReference type="ARBA" id="ARBA00023134"/>
    </source>
</evidence>
<dbReference type="SMART" id="SM00275">
    <property type="entry name" value="G_alpha"/>
    <property type="match status" value="1"/>
</dbReference>
<dbReference type="PROSITE" id="PS51882">
    <property type="entry name" value="G_ALPHA"/>
    <property type="match status" value="1"/>
</dbReference>
<dbReference type="GO" id="GO:0005525">
    <property type="term" value="F:GTP binding"/>
    <property type="evidence" value="ECO:0007669"/>
    <property type="project" value="UniProtKB-KW"/>
</dbReference>
<reference evidence="7 8" key="1">
    <citation type="submission" date="2014-04" db="EMBL/GenBank/DDBJ databases">
        <authorList>
            <consortium name="DOE Joint Genome Institute"/>
            <person name="Kuo A."/>
            <person name="Zuccaro A."/>
            <person name="Kohler A."/>
            <person name="Nagy L.G."/>
            <person name="Floudas D."/>
            <person name="Copeland A."/>
            <person name="Barry K.W."/>
            <person name="Cichocki N."/>
            <person name="Veneault-Fourrey C."/>
            <person name="LaButti K."/>
            <person name="Lindquist E.A."/>
            <person name="Lipzen A."/>
            <person name="Lundell T."/>
            <person name="Morin E."/>
            <person name="Murat C."/>
            <person name="Sun H."/>
            <person name="Tunlid A."/>
            <person name="Henrissat B."/>
            <person name="Grigoriev I.V."/>
            <person name="Hibbett D.S."/>
            <person name="Martin F."/>
            <person name="Nordberg H.P."/>
            <person name="Cantor M.N."/>
            <person name="Hua S.X."/>
        </authorList>
    </citation>
    <scope>NUCLEOTIDE SEQUENCE [LARGE SCALE GENOMIC DNA]</scope>
    <source>
        <strain evidence="7 8">MAFF 305830</strain>
    </source>
</reference>
<dbReference type="PANTHER" id="PTHR10218:SF360">
    <property type="entry name" value="GUANINE NUCLEOTIDE-BINDING PROTEIN SUBUNIT ALPHA HOMOLOG"/>
    <property type="match status" value="1"/>
</dbReference>
<dbReference type="CDD" id="cd00066">
    <property type="entry name" value="G-alpha"/>
    <property type="match status" value="1"/>
</dbReference>
<protein>
    <recommendedName>
        <fullName evidence="9">G-alpha-domain-containing protein</fullName>
    </recommendedName>
</protein>
<dbReference type="AlphaFoldDB" id="A0A0C3BGC5"/>
<dbReference type="Proteomes" id="UP000054097">
    <property type="component" value="Unassembled WGS sequence"/>
</dbReference>
<evidence type="ECO:0000256" key="5">
    <source>
        <dbReference type="PIRSR" id="PIRSR601019-1"/>
    </source>
</evidence>
<dbReference type="Pfam" id="PF00503">
    <property type="entry name" value="G-alpha"/>
    <property type="match status" value="1"/>
</dbReference>
<reference evidence="8" key="2">
    <citation type="submission" date="2015-01" db="EMBL/GenBank/DDBJ databases">
        <title>Evolutionary Origins and Diversification of the Mycorrhizal Mutualists.</title>
        <authorList>
            <consortium name="DOE Joint Genome Institute"/>
            <consortium name="Mycorrhizal Genomics Consortium"/>
            <person name="Kohler A."/>
            <person name="Kuo A."/>
            <person name="Nagy L.G."/>
            <person name="Floudas D."/>
            <person name="Copeland A."/>
            <person name="Barry K.W."/>
            <person name="Cichocki N."/>
            <person name="Veneault-Fourrey C."/>
            <person name="LaButti K."/>
            <person name="Lindquist E.A."/>
            <person name="Lipzen A."/>
            <person name="Lundell T."/>
            <person name="Morin E."/>
            <person name="Murat C."/>
            <person name="Riley R."/>
            <person name="Ohm R."/>
            <person name="Sun H."/>
            <person name="Tunlid A."/>
            <person name="Henrissat B."/>
            <person name="Grigoriev I.V."/>
            <person name="Hibbett D.S."/>
            <person name="Martin F."/>
        </authorList>
    </citation>
    <scope>NUCLEOTIDE SEQUENCE [LARGE SCALE GENOMIC DNA]</scope>
    <source>
        <strain evidence="8">MAFF 305830</strain>
    </source>
</reference>
<dbReference type="Gene3D" id="1.10.400.10">
    <property type="entry name" value="GI Alpha 1, domain 2-like"/>
    <property type="match status" value="1"/>
</dbReference>
<dbReference type="SUPFAM" id="SSF52540">
    <property type="entry name" value="P-loop containing nucleoside triphosphate hydrolases"/>
    <property type="match status" value="1"/>
</dbReference>
<feature type="binding site" evidence="6">
    <location>
        <position position="274"/>
    </location>
    <ligand>
        <name>Mg(2+)</name>
        <dbReference type="ChEBI" id="CHEBI:18420"/>
    </ligand>
</feature>
<dbReference type="GO" id="GO:0046872">
    <property type="term" value="F:metal ion binding"/>
    <property type="evidence" value="ECO:0007669"/>
    <property type="project" value="UniProtKB-KW"/>
</dbReference>
<dbReference type="FunFam" id="3.40.50.300:FF:000692">
    <property type="entry name" value="Guanine nucleotide-binding protein subunit alpha"/>
    <property type="match status" value="1"/>
</dbReference>
<feature type="binding site" evidence="6">
    <location>
        <position position="82"/>
    </location>
    <ligand>
        <name>Mg(2+)</name>
        <dbReference type="ChEBI" id="CHEBI:18420"/>
    </ligand>
</feature>
<keyword evidence="3 5" id="KW-0342">GTP-binding</keyword>
<dbReference type="PANTHER" id="PTHR10218">
    <property type="entry name" value="GTP-BINDING PROTEIN ALPHA SUBUNIT"/>
    <property type="match status" value="1"/>
</dbReference>
<keyword evidence="6" id="KW-0460">Magnesium</keyword>
<name>A0A0C3BGC5_SERVB</name>
<organism evidence="7 8">
    <name type="scientific">Serendipita vermifera MAFF 305830</name>
    <dbReference type="NCBI Taxonomy" id="933852"/>
    <lineage>
        <taxon>Eukaryota</taxon>
        <taxon>Fungi</taxon>
        <taxon>Dikarya</taxon>
        <taxon>Basidiomycota</taxon>
        <taxon>Agaricomycotina</taxon>
        <taxon>Agaricomycetes</taxon>
        <taxon>Sebacinales</taxon>
        <taxon>Serendipitaceae</taxon>
        <taxon>Serendipita</taxon>
    </lineage>
</organism>
<dbReference type="InterPro" id="IPR027417">
    <property type="entry name" value="P-loop_NTPase"/>
</dbReference>
<accession>A0A0C3BGC5</accession>
<dbReference type="STRING" id="933852.A0A0C3BGC5"/>
<dbReference type="PRINTS" id="PR00318">
    <property type="entry name" value="GPROTEINA"/>
</dbReference>
<dbReference type="GO" id="GO:0007188">
    <property type="term" value="P:adenylate cyclase-modulating G protein-coupled receptor signaling pathway"/>
    <property type="evidence" value="ECO:0007669"/>
    <property type="project" value="TreeGrafter"/>
</dbReference>
<keyword evidence="8" id="KW-1185">Reference proteome</keyword>
<gene>
    <name evidence="7" type="ORF">M408DRAFT_327479</name>
</gene>
<evidence type="ECO:0000313" key="7">
    <source>
        <dbReference type="EMBL" id="KIM31194.1"/>
    </source>
</evidence>
<evidence type="ECO:0008006" key="9">
    <source>
        <dbReference type="Google" id="ProtNLM"/>
    </source>
</evidence>
<feature type="binding site" evidence="5">
    <location>
        <begin position="367"/>
        <end position="370"/>
    </location>
    <ligand>
        <name>GTP</name>
        <dbReference type="ChEBI" id="CHEBI:37565"/>
    </ligand>
</feature>
<dbReference type="OrthoDB" id="5817230at2759"/>
<sequence length="456" mass="51604">MFNARSSSGFLNTVDDPLTNALNAMIPPDEDPIARANRLALEQDARRVSEEIEERLRLERLEKKNKKIVKILLLGQSESGKSTTLKNIQLCYAPQSLRQEAYAWRTIIHLNLLRSMQIVIDTVSQANRENAPSFTDDLRRLLIKLSPLKQAEELLKMKISLPQEEDGESGIVLADSNEFSVRSASGWKQAFNKMRGITSAREDSRFDNGPASILEACAEDMIALWTDPATKQLLKQRRIRIEESSGFFLDDIERIANKAYLPTDDDILRARLRTVGVQEHKLSLETGPERGQDWYIYDVGGSRSQRSAWESFFDDVNAIIFLAPLASFDQSLAEDKRVNRVEDSLLLWKSICSSKLLAKVELILFLNKCDLLAKKLESGIRLAKFVPSFKDHPNNLETVTKYFRAKFKAIQKEYSPSPRMFYGHLTSVTDARSTATIVANVHEVVVKGNLQSANVL</sequence>
<dbReference type="GO" id="GO:0001664">
    <property type="term" value="F:G protein-coupled receptor binding"/>
    <property type="evidence" value="ECO:0007669"/>
    <property type="project" value="TreeGrafter"/>
</dbReference>
<dbReference type="SUPFAM" id="SSF47895">
    <property type="entry name" value="Transducin (alpha subunit), insertion domain"/>
    <property type="match status" value="1"/>
</dbReference>
<evidence type="ECO:0000256" key="4">
    <source>
        <dbReference type="ARBA" id="ARBA00023224"/>
    </source>
</evidence>
<evidence type="ECO:0000256" key="6">
    <source>
        <dbReference type="PIRSR" id="PIRSR601019-2"/>
    </source>
</evidence>
<dbReference type="EMBL" id="KN824282">
    <property type="protein sequence ID" value="KIM31194.1"/>
    <property type="molecule type" value="Genomic_DNA"/>
</dbReference>
<dbReference type="GO" id="GO:0005834">
    <property type="term" value="C:heterotrimeric G-protein complex"/>
    <property type="evidence" value="ECO:0007669"/>
    <property type="project" value="TreeGrafter"/>
</dbReference>
<proteinExistence type="predicted"/>
<dbReference type="InterPro" id="IPR001019">
    <property type="entry name" value="Gprotein_alpha_su"/>
</dbReference>
<dbReference type="GO" id="GO:0003924">
    <property type="term" value="F:GTPase activity"/>
    <property type="evidence" value="ECO:0007669"/>
    <property type="project" value="InterPro"/>
</dbReference>
<evidence type="ECO:0000256" key="2">
    <source>
        <dbReference type="ARBA" id="ARBA00022741"/>
    </source>
</evidence>
<keyword evidence="4" id="KW-0807">Transducer</keyword>
<feature type="binding site" evidence="5">
    <location>
        <begin position="78"/>
        <end position="83"/>
    </location>
    <ligand>
        <name>GTP</name>
        <dbReference type="ChEBI" id="CHEBI:37565"/>
    </ligand>
</feature>
<dbReference type="GO" id="GO:0031683">
    <property type="term" value="F:G-protein beta/gamma-subunit complex binding"/>
    <property type="evidence" value="ECO:0007669"/>
    <property type="project" value="InterPro"/>
</dbReference>